<sequence>MPRPKSNNSACKFCRKRFGVDPNPTVLNQPDDLLKRRCPMSKDCKVCHGFIKNHPVYSEMSSSALETHLQDPQNFEKFIREHEEWCEQRRNGSKRRHAEGEKTTTAEQTSSFETKQVLGYLWTKQLLKKHGKPIPSKFQTIKHQGQVVKGAILEEWVVGSIEVSASSAKTAKHVAVIADGGSDDDNVAAETFDVA</sequence>
<dbReference type="EMBL" id="CAXAMN010004669">
    <property type="protein sequence ID" value="CAK9010538.1"/>
    <property type="molecule type" value="Genomic_DNA"/>
</dbReference>
<evidence type="ECO:0000313" key="2">
    <source>
        <dbReference type="EMBL" id="CAK9010538.1"/>
    </source>
</evidence>
<evidence type="ECO:0000313" key="1">
    <source>
        <dbReference type="EMBL" id="CAK9009985.1"/>
    </source>
</evidence>
<organism evidence="1 3">
    <name type="scientific">Durusdinium trenchii</name>
    <dbReference type="NCBI Taxonomy" id="1381693"/>
    <lineage>
        <taxon>Eukaryota</taxon>
        <taxon>Sar</taxon>
        <taxon>Alveolata</taxon>
        <taxon>Dinophyceae</taxon>
        <taxon>Suessiales</taxon>
        <taxon>Symbiodiniaceae</taxon>
        <taxon>Durusdinium</taxon>
    </lineage>
</organism>
<gene>
    <name evidence="2" type="ORF">CCMP2556_LOCUS10111</name>
    <name evidence="1" type="ORF">CCMP2556_LOCUS9894</name>
</gene>
<comment type="caution">
    <text evidence="1">The sequence shown here is derived from an EMBL/GenBank/DDBJ whole genome shotgun (WGS) entry which is preliminary data.</text>
</comment>
<protein>
    <submittedName>
        <fullName evidence="1">Uncharacterized protein</fullName>
    </submittedName>
</protein>
<reference evidence="1 3" key="1">
    <citation type="submission" date="2024-02" db="EMBL/GenBank/DDBJ databases">
        <authorList>
            <person name="Chen Y."/>
            <person name="Shah S."/>
            <person name="Dougan E. K."/>
            <person name="Thang M."/>
            <person name="Chan C."/>
        </authorList>
    </citation>
    <scope>NUCLEOTIDE SEQUENCE [LARGE SCALE GENOMIC DNA]</scope>
</reference>
<name>A0ABP0J6J6_9DINO</name>
<accession>A0ABP0J6J6</accession>
<keyword evidence="3" id="KW-1185">Reference proteome</keyword>
<dbReference type="EMBL" id="CAXAMN010004558">
    <property type="protein sequence ID" value="CAK9009985.1"/>
    <property type="molecule type" value="Genomic_DNA"/>
</dbReference>
<proteinExistence type="predicted"/>
<dbReference type="Proteomes" id="UP001642484">
    <property type="component" value="Unassembled WGS sequence"/>
</dbReference>
<evidence type="ECO:0000313" key="3">
    <source>
        <dbReference type="Proteomes" id="UP001642484"/>
    </source>
</evidence>